<proteinExistence type="predicted"/>
<organism evidence="1 2">
    <name type="scientific">Pseudomonas inefficax</name>
    <dbReference type="NCBI Taxonomy" id="2078786"/>
    <lineage>
        <taxon>Bacteria</taxon>
        <taxon>Pseudomonadati</taxon>
        <taxon>Pseudomonadota</taxon>
        <taxon>Gammaproteobacteria</taxon>
        <taxon>Pseudomonadales</taxon>
        <taxon>Pseudomonadaceae</taxon>
        <taxon>Pseudomonas</taxon>
    </lineage>
</organism>
<reference evidence="1 2" key="1">
    <citation type="submission" date="2018-02" db="EMBL/GenBank/DDBJ databases">
        <authorList>
            <person name="Dubost A."/>
        </authorList>
    </citation>
    <scope>NUCLEOTIDE SEQUENCE [LARGE SCALE GENOMIC DNA]</scope>
    <source>
        <strain evidence="2">JV551A3</strain>
    </source>
</reference>
<dbReference type="EMBL" id="OPYN01000154">
    <property type="protein sequence ID" value="SPO61840.1"/>
    <property type="molecule type" value="Genomic_DNA"/>
</dbReference>
<protein>
    <submittedName>
        <fullName evidence="1">Uncharacterized protein</fullName>
    </submittedName>
</protein>
<dbReference type="Proteomes" id="UP000294335">
    <property type="component" value="Unassembled WGS sequence"/>
</dbReference>
<sequence length="56" mass="6103">MIRPVTFTRHGRAFDQEMLSPTFDYGAARGPIPHPGNRPAIEGVRGTAAFYLVGAM</sequence>
<dbReference type="AlphaFoldDB" id="A0AAQ1P8J9"/>
<name>A0AAQ1P8J9_9PSED</name>
<comment type="caution">
    <text evidence="1">The sequence shown here is derived from an EMBL/GenBank/DDBJ whole genome shotgun (WGS) entry which is preliminary data.</text>
</comment>
<gene>
    <name evidence="1" type="ORF">JV551A3_V1_1540010</name>
</gene>
<evidence type="ECO:0000313" key="2">
    <source>
        <dbReference type="Proteomes" id="UP000294335"/>
    </source>
</evidence>
<keyword evidence="2" id="KW-1185">Reference proteome</keyword>
<accession>A0AAQ1P8J9</accession>
<evidence type="ECO:0000313" key="1">
    <source>
        <dbReference type="EMBL" id="SPO61840.1"/>
    </source>
</evidence>